<dbReference type="SUPFAM" id="SSF88946">
    <property type="entry name" value="Sigma2 domain of RNA polymerase sigma factors"/>
    <property type="match status" value="1"/>
</dbReference>
<dbReference type="InterPro" id="IPR013249">
    <property type="entry name" value="RNA_pol_sigma70_r4_t2"/>
</dbReference>
<dbReference type="GO" id="GO:0003677">
    <property type="term" value="F:DNA binding"/>
    <property type="evidence" value="ECO:0007669"/>
    <property type="project" value="UniProtKB-KW"/>
</dbReference>
<dbReference type="EMBL" id="LSRP01000083">
    <property type="protein sequence ID" value="OJF97427.1"/>
    <property type="molecule type" value="Genomic_DNA"/>
</dbReference>
<dbReference type="Proteomes" id="UP000182661">
    <property type="component" value="Unassembled WGS sequence"/>
</dbReference>
<comment type="caution">
    <text evidence="8">The sequence shown here is derived from an EMBL/GenBank/DDBJ whole genome shotgun (WGS) entry which is preliminary data.</text>
</comment>
<dbReference type="PANTHER" id="PTHR43133">
    <property type="entry name" value="RNA POLYMERASE ECF-TYPE SIGMA FACTO"/>
    <property type="match status" value="1"/>
</dbReference>
<dbReference type="Pfam" id="PF04542">
    <property type="entry name" value="Sigma70_r2"/>
    <property type="match status" value="1"/>
</dbReference>
<dbReference type="InterPro" id="IPR013324">
    <property type="entry name" value="RNA_pol_sigma_r3/r4-like"/>
</dbReference>
<sequence>MNSREENELAMLLRTAIAGDEKAYAAFLGRTASIVRGFARRKIVQGGVDAEDVVQETLLAIHTKRHTWITDAPVLPWIYAIARFKLIDAFRKRGRRVEIEIGEIAETFAQPESETVSDREINRILEGLAPGQRSVVASISIDGRSIIETAETFGMTETAVRVALHRGLRSIAKKFGRS</sequence>
<organism evidence="8 9">
    <name type="scientific">Pararhizobium antarcticum</name>
    <dbReference type="NCBI Taxonomy" id="1798805"/>
    <lineage>
        <taxon>Bacteria</taxon>
        <taxon>Pseudomonadati</taxon>
        <taxon>Pseudomonadota</taxon>
        <taxon>Alphaproteobacteria</taxon>
        <taxon>Hyphomicrobiales</taxon>
        <taxon>Rhizobiaceae</taxon>
        <taxon>Rhizobium/Agrobacterium group</taxon>
        <taxon>Pararhizobium</taxon>
    </lineage>
</organism>
<name>A0A657LSP9_9HYPH</name>
<gene>
    <name evidence="8" type="ORF">AX760_17050</name>
</gene>
<evidence type="ECO:0000313" key="9">
    <source>
        <dbReference type="Proteomes" id="UP000182661"/>
    </source>
</evidence>
<accession>A0A657LSP9</accession>
<evidence type="ECO:0000256" key="1">
    <source>
        <dbReference type="ARBA" id="ARBA00010641"/>
    </source>
</evidence>
<reference evidence="8 9" key="1">
    <citation type="submission" date="2016-02" db="EMBL/GenBank/DDBJ databases">
        <title>Genome sequencing of a beta-galactosidase producing bacteria Rhizobium sp. 59.</title>
        <authorList>
            <person name="Wang D."/>
            <person name="Kot W."/>
            <person name="Qin Y."/>
            <person name="Hansen L."/>
            <person name="Naqvi K."/>
            <person name="Rensing C."/>
        </authorList>
    </citation>
    <scope>NUCLEOTIDE SEQUENCE [LARGE SCALE GENOMIC DNA]</scope>
    <source>
        <strain evidence="8 9">59</strain>
    </source>
</reference>
<dbReference type="AlphaFoldDB" id="A0A657LSP9"/>
<dbReference type="InterPro" id="IPR039425">
    <property type="entry name" value="RNA_pol_sigma-70-like"/>
</dbReference>
<keyword evidence="4" id="KW-0238">DNA-binding</keyword>
<comment type="similarity">
    <text evidence="1">Belongs to the sigma-70 factor family. ECF subfamily.</text>
</comment>
<feature type="domain" description="RNA polymerase sigma-70 region 2" evidence="6">
    <location>
        <begin position="33"/>
        <end position="96"/>
    </location>
</feature>
<evidence type="ECO:0000259" key="7">
    <source>
        <dbReference type="Pfam" id="PF08281"/>
    </source>
</evidence>
<evidence type="ECO:0000313" key="8">
    <source>
        <dbReference type="EMBL" id="OJF97427.1"/>
    </source>
</evidence>
<dbReference type="Pfam" id="PF08281">
    <property type="entry name" value="Sigma70_r4_2"/>
    <property type="match status" value="1"/>
</dbReference>
<evidence type="ECO:0000259" key="6">
    <source>
        <dbReference type="Pfam" id="PF04542"/>
    </source>
</evidence>
<evidence type="ECO:0000256" key="3">
    <source>
        <dbReference type="ARBA" id="ARBA00023082"/>
    </source>
</evidence>
<feature type="domain" description="RNA polymerase sigma factor 70 region 4 type 2" evidence="7">
    <location>
        <begin position="119"/>
        <end position="170"/>
    </location>
</feature>
<dbReference type="InterPro" id="IPR007627">
    <property type="entry name" value="RNA_pol_sigma70_r2"/>
</dbReference>
<dbReference type="Gene3D" id="1.10.10.10">
    <property type="entry name" value="Winged helix-like DNA-binding domain superfamily/Winged helix DNA-binding domain"/>
    <property type="match status" value="1"/>
</dbReference>
<dbReference type="OrthoDB" id="7041663at2"/>
<evidence type="ECO:0000256" key="2">
    <source>
        <dbReference type="ARBA" id="ARBA00023015"/>
    </source>
</evidence>
<dbReference type="InterPro" id="IPR013325">
    <property type="entry name" value="RNA_pol_sigma_r2"/>
</dbReference>
<protein>
    <submittedName>
        <fullName evidence="8">RNA polymerase subunit sigma</fullName>
    </submittedName>
</protein>
<dbReference type="InterPro" id="IPR014284">
    <property type="entry name" value="RNA_pol_sigma-70_dom"/>
</dbReference>
<dbReference type="NCBIfam" id="TIGR02937">
    <property type="entry name" value="sigma70-ECF"/>
    <property type="match status" value="1"/>
</dbReference>
<dbReference type="PANTHER" id="PTHR43133:SF58">
    <property type="entry name" value="ECF RNA POLYMERASE SIGMA FACTOR SIGD"/>
    <property type="match status" value="1"/>
</dbReference>
<proteinExistence type="inferred from homology"/>
<dbReference type="NCBIfam" id="NF009165">
    <property type="entry name" value="PRK12512.1"/>
    <property type="match status" value="1"/>
</dbReference>
<dbReference type="InterPro" id="IPR036388">
    <property type="entry name" value="WH-like_DNA-bd_sf"/>
</dbReference>
<dbReference type="SUPFAM" id="SSF88659">
    <property type="entry name" value="Sigma3 and sigma4 domains of RNA polymerase sigma factors"/>
    <property type="match status" value="1"/>
</dbReference>
<dbReference type="Gene3D" id="1.10.1740.10">
    <property type="match status" value="1"/>
</dbReference>
<keyword evidence="3" id="KW-0731">Sigma factor</keyword>
<keyword evidence="2" id="KW-0805">Transcription regulation</keyword>
<evidence type="ECO:0000256" key="5">
    <source>
        <dbReference type="ARBA" id="ARBA00023163"/>
    </source>
</evidence>
<evidence type="ECO:0000256" key="4">
    <source>
        <dbReference type="ARBA" id="ARBA00023125"/>
    </source>
</evidence>
<dbReference type="GO" id="GO:0016987">
    <property type="term" value="F:sigma factor activity"/>
    <property type="evidence" value="ECO:0007669"/>
    <property type="project" value="UniProtKB-KW"/>
</dbReference>
<keyword evidence="9" id="KW-1185">Reference proteome</keyword>
<keyword evidence="5" id="KW-0804">Transcription</keyword>
<dbReference type="GO" id="GO:0006352">
    <property type="term" value="P:DNA-templated transcription initiation"/>
    <property type="evidence" value="ECO:0007669"/>
    <property type="project" value="InterPro"/>
</dbReference>